<dbReference type="Proteomes" id="UP001227268">
    <property type="component" value="Unassembled WGS sequence"/>
</dbReference>
<comment type="caution">
    <text evidence="1">The sequence shown here is derived from an EMBL/GenBank/DDBJ whole genome shotgun (WGS) entry which is preliminary data.</text>
</comment>
<keyword evidence="2" id="KW-1185">Reference proteome</keyword>
<gene>
    <name evidence="1" type="ORF">QFC21_002736</name>
</gene>
<evidence type="ECO:0000313" key="1">
    <source>
        <dbReference type="EMBL" id="KAJ9102336.1"/>
    </source>
</evidence>
<sequence length="859" mass="97804">MSSAAERTEPFAEVHSAMIEKARLPPRQLKDEESMMLDREDREQGGDESLENTSRHSRLVQALFINIRQFIDQCVQRTRFSYTRLPDVPQEPQWIFRRISGTPVMSHSAKKAGSNRIKLVAILLPTLLFMVLSMSIVRRYRSWSSKPTSSSSWAGYTDSSVPSSPPTLDVASPYYHSFNLSSLPKSSISTQLPILLQKPRHLPLENGCLEQWFATGTLCSEYIGPQNSLDLVYLWVNGSDPVWQAQYNRTRMSSFSERSRRGTEAAEKRYRLEPPTRHYRSQGSFKYALRSGVEAFTKKDNKDKSWVRKVHVLTADMPVQYDGDVGGRLGQIPDWLDKERVFGSRLPIRTAGDHEQGVERRTTSLDDQPQLQWHFHSEVFRSPILPEAATCASASSPDCSRFQSEEEWVEKVMPSFNSFTIENRMAWIDDLSEYSVQVNDDMFFANSLTSADFHSTLYGSVFRLDHQFGLQVKPILMPSKVSDNGEWGGLQHANWLISQRFPLRPRNYLNHLPKAIGGPLLQEASIMFASDLNVAAQRHFRESGYGVGDISTAFLTTHMRIERWREALLWSWAVARLGAREEGIWGEKAKREIADVLGLDKHSVLSRRKVQIRCAGRDTLKDVPKRFARAKWEPPLTTTFRFSSMDGHLPRIPDDRLPHDDINECTIDLNECFGSAFLHGEAVSSADMFKRVAFERYQCGDCLIMALVNKSGKRGLSAFLPDKKQILASPASSSMIVEQPPHLPLTRSWETTDFSLYSVLKATPGTAERDGQVKLRTWSLLLLSRYQYLSGESPSHFASIKQTFQANNTFKYLRQNPQLGMICLNDDEADSAADQIGGLLHKWLEERWGGVCAWWERAR</sequence>
<proteinExistence type="predicted"/>
<protein>
    <submittedName>
        <fullName evidence="1">Uncharacterized protein</fullName>
    </submittedName>
</protein>
<dbReference type="EMBL" id="JASBWT010000008">
    <property type="protein sequence ID" value="KAJ9102336.1"/>
    <property type="molecule type" value="Genomic_DNA"/>
</dbReference>
<organism evidence="1 2">
    <name type="scientific">Naganishia friedmannii</name>
    <dbReference type="NCBI Taxonomy" id="89922"/>
    <lineage>
        <taxon>Eukaryota</taxon>
        <taxon>Fungi</taxon>
        <taxon>Dikarya</taxon>
        <taxon>Basidiomycota</taxon>
        <taxon>Agaricomycotina</taxon>
        <taxon>Tremellomycetes</taxon>
        <taxon>Filobasidiales</taxon>
        <taxon>Filobasidiaceae</taxon>
        <taxon>Naganishia</taxon>
    </lineage>
</organism>
<evidence type="ECO:0000313" key="2">
    <source>
        <dbReference type="Proteomes" id="UP001227268"/>
    </source>
</evidence>
<accession>A0ACC2VT75</accession>
<reference evidence="1" key="1">
    <citation type="submission" date="2023-04" db="EMBL/GenBank/DDBJ databases">
        <title>Draft Genome sequencing of Naganishia species isolated from polar environments using Oxford Nanopore Technology.</title>
        <authorList>
            <person name="Leo P."/>
            <person name="Venkateswaran K."/>
        </authorList>
    </citation>
    <scope>NUCLEOTIDE SEQUENCE</scope>
    <source>
        <strain evidence="1">MNA-CCFEE 5423</strain>
    </source>
</reference>
<name>A0ACC2VT75_9TREE</name>